<comment type="catalytic activity">
    <reaction evidence="5">
        <text>S-adenosyl-L-homocysteine + H2O = S-(5-deoxy-D-ribos-5-yl)-L-homocysteine + adenine</text>
        <dbReference type="Rhea" id="RHEA:17805"/>
        <dbReference type="ChEBI" id="CHEBI:15377"/>
        <dbReference type="ChEBI" id="CHEBI:16708"/>
        <dbReference type="ChEBI" id="CHEBI:57856"/>
        <dbReference type="ChEBI" id="CHEBI:58195"/>
        <dbReference type="EC" id="3.2.2.9"/>
    </reaction>
</comment>
<feature type="domain" description="Nucleoside phosphorylase" evidence="6">
    <location>
        <begin position="2"/>
        <end position="207"/>
    </location>
</feature>
<keyword evidence="8" id="KW-1185">Reference proteome</keyword>
<dbReference type="PANTHER" id="PTHR46832:SF1">
    <property type="entry name" value="5'-METHYLTHIOADENOSINE_S-ADENOSYLHOMOCYSTEINE NUCLEOSIDASE"/>
    <property type="match status" value="1"/>
</dbReference>
<dbReference type="CDD" id="cd09008">
    <property type="entry name" value="MTAN"/>
    <property type="match status" value="1"/>
</dbReference>
<evidence type="ECO:0000256" key="2">
    <source>
        <dbReference type="ARBA" id="ARBA00022605"/>
    </source>
</evidence>
<dbReference type="Gene3D" id="3.40.50.1580">
    <property type="entry name" value="Nucleoside phosphorylase domain"/>
    <property type="match status" value="1"/>
</dbReference>
<comment type="similarity">
    <text evidence="5">Belongs to the PNP/UDP phosphorylase family. MtnN subfamily.</text>
</comment>
<evidence type="ECO:0000259" key="6">
    <source>
        <dbReference type="Pfam" id="PF01048"/>
    </source>
</evidence>
<keyword evidence="3 5" id="KW-0378">Hydrolase</keyword>
<comment type="catalytic activity">
    <reaction evidence="5">
        <text>5'-deoxyadenosine + H2O = 5-deoxy-D-ribose + adenine</text>
        <dbReference type="Rhea" id="RHEA:29859"/>
        <dbReference type="ChEBI" id="CHEBI:15377"/>
        <dbReference type="ChEBI" id="CHEBI:16708"/>
        <dbReference type="ChEBI" id="CHEBI:17319"/>
        <dbReference type="ChEBI" id="CHEBI:149540"/>
        <dbReference type="EC" id="3.2.2.9"/>
    </reaction>
</comment>
<sequence>MKIAIIGAMEPEVAHLIETMTDPVHSTVAGIEFVEGQLSGQNVVVTRSGIGKVAASIATTLVINNFKVDAVINTGSAGGFVDSLNIGDIVISSEVRHHDVDVTAFGYEIGQMASQPAAFIPDEKLVNAAKSAISSLGEAQVIEGLIATGDSFICDPERTKVMLNNFPTMAACEMEAAAIAQVCHQFNVPFVVIRSLSDNANNDSPVDFDSYIVKAGHYSALMVIALLKQL</sequence>
<accession>A0ABM6JIH3</accession>
<evidence type="ECO:0000256" key="5">
    <source>
        <dbReference type="HAMAP-Rule" id="MF_01684"/>
    </source>
</evidence>
<comment type="catalytic activity">
    <reaction evidence="5">
        <text>S-methyl-5'-thioadenosine + H2O = 5-(methylsulfanyl)-D-ribose + adenine</text>
        <dbReference type="Rhea" id="RHEA:13617"/>
        <dbReference type="ChEBI" id="CHEBI:15377"/>
        <dbReference type="ChEBI" id="CHEBI:16708"/>
        <dbReference type="ChEBI" id="CHEBI:17509"/>
        <dbReference type="ChEBI" id="CHEBI:78440"/>
        <dbReference type="EC" id="3.2.2.9"/>
    </reaction>
</comment>
<dbReference type="PANTHER" id="PTHR46832">
    <property type="entry name" value="5'-METHYLTHIOADENOSINE/S-ADENOSYLHOMOCYSTEINE NUCLEOSIDASE"/>
    <property type="match status" value="1"/>
</dbReference>
<evidence type="ECO:0000256" key="3">
    <source>
        <dbReference type="ARBA" id="ARBA00022801"/>
    </source>
</evidence>
<evidence type="ECO:0000256" key="1">
    <source>
        <dbReference type="ARBA" id="ARBA00004945"/>
    </source>
</evidence>
<dbReference type="InterPro" id="IPR000845">
    <property type="entry name" value="Nucleoside_phosphorylase_d"/>
</dbReference>
<feature type="binding site" evidence="5">
    <location>
        <position position="78"/>
    </location>
    <ligand>
        <name>substrate</name>
    </ligand>
</feature>
<feature type="active site" description="Proton acceptor" evidence="5">
    <location>
        <position position="12"/>
    </location>
</feature>
<organism evidence="7 8">
    <name type="scientific">Shewanella japonica</name>
    <dbReference type="NCBI Taxonomy" id="93973"/>
    <lineage>
        <taxon>Bacteria</taxon>
        <taxon>Pseudomonadati</taxon>
        <taxon>Pseudomonadota</taxon>
        <taxon>Gammaproteobacteria</taxon>
        <taxon>Alteromonadales</taxon>
        <taxon>Shewanellaceae</taxon>
        <taxon>Shewanella</taxon>
    </lineage>
</organism>
<dbReference type="InterPro" id="IPR035994">
    <property type="entry name" value="Nucleoside_phosphorylase_sf"/>
</dbReference>
<feature type="binding site" evidence="5">
    <location>
        <position position="153"/>
    </location>
    <ligand>
        <name>substrate</name>
    </ligand>
</feature>
<evidence type="ECO:0000313" key="8">
    <source>
        <dbReference type="Proteomes" id="UP000191820"/>
    </source>
</evidence>
<gene>
    <name evidence="5" type="primary">mtnN</name>
    <name evidence="7" type="ORF">SJ2017_1210</name>
</gene>
<dbReference type="RefSeq" id="WP_055024229.1">
    <property type="nucleotide sequence ID" value="NZ_CANMJJ010000004.1"/>
</dbReference>
<keyword evidence="2 5" id="KW-0028">Amino-acid biosynthesis</keyword>
<dbReference type="EMBL" id="CP020472">
    <property type="protein sequence ID" value="ARD21537.1"/>
    <property type="molecule type" value="Genomic_DNA"/>
</dbReference>
<dbReference type="NCBIfam" id="NF004079">
    <property type="entry name" value="PRK05584.1"/>
    <property type="match status" value="1"/>
</dbReference>
<dbReference type="NCBIfam" id="TIGR01704">
    <property type="entry name" value="MTA_SAH-Nsdase"/>
    <property type="match status" value="1"/>
</dbReference>
<dbReference type="EC" id="3.2.2.9" evidence="5"/>
<protein>
    <recommendedName>
        <fullName evidence="5">5'-methylthioadenosine/S-adenosylhomocysteine nucleosidase</fullName>
        <shortName evidence="5">MTA/SAH nucleosidase</shortName>
        <shortName evidence="5">MTAN</shortName>
        <ecNumber evidence="5">3.2.2.9</ecNumber>
    </recommendedName>
    <alternativeName>
        <fullName evidence="5">5'-deoxyadenosine nucleosidase</fullName>
        <shortName evidence="5">DOA nucleosidase</shortName>
        <shortName evidence="5">dAdo nucleosidase</shortName>
    </alternativeName>
    <alternativeName>
        <fullName evidence="5">5'-methylthioadenosine nucleosidase</fullName>
        <shortName evidence="5">MTA nucleosidase</shortName>
    </alternativeName>
    <alternativeName>
        <fullName evidence="5">S-adenosylhomocysteine nucleosidase</fullName>
        <shortName evidence="5">AdoHcy nucleosidase</shortName>
        <shortName evidence="5">SAH nucleosidase</shortName>
        <shortName evidence="5">SRH nucleosidase</shortName>
    </alternativeName>
</protein>
<evidence type="ECO:0000256" key="4">
    <source>
        <dbReference type="ARBA" id="ARBA00023167"/>
    </source>
</evidence>
<keyword evidence="4 5" id="KW-0486">Methionine biosynthesis</keyword>
<comment type="function">
    <text evidence="5">Catalyzes the irreversible cleavage of the glycosidic bond in both 5'-methylthioadenosine (MTA) and S-adenosylhomocysteine (SAH/AdoHcy) to adenine and the corresponding thioribose, 5'-methylthioribose and S-ribosylhomocysteine, respectively. Also cleaves 5'-deoxyadenosine, a toxic by-product of radical S-adenosylmethionine (SAM) enzymes, into 5-deoxyribose and adenine.</text>
</comment>
<evidence type="ECO:0000313" key="7">
    <source>
        <dbReference type="EMBL" id="ARD21537.1"/>
    </source>
</evidence>
<comment type="pathway">
    <text evidence="1 5">Amino-acid biosynthesis; L-methionine biosynthesis via salvage pathway; S-methyl-5-thio-alpha-D-ribose 1-phosphate from S-methyl-5'-thioadenosine (hydrolase route): step 1/2.</text>
</comment>
<feature type="binding site" evidence="5">
    <location>
        <begin position="174"/>
        <end position="175"/>
    </location>
    <ligand>
        <name>substrate</name>
    </ligand>
</feature>
<dbReference type="Pfam" id="PF01048">
    <property type="entry name" value="PNP_UDP_1"/>
    <property type="match status" value="1"/>
</dbReference>
<name>A0ABM6JIH3_9GAMM</name>
<dbReference type="InterPro" id="IPR010049">
    <property type="entry name" value="MTA_SAH_Nsdase"/>
</dbReference>
<dbReference type="SUPFAM" id="SSF53167">
    <property type="entry name" value="Purine and uridine phosphorylases"/>
    <property type="match status" value="1"/>
</dbReference>
<dbReference type="HAMAP" id="MF_01684">
    <property type="entry name" value="Salvage_MtnN"/>
    <property type="match status" value="1"/>
</dbReference>
<dbReference type="Proteomes" id="UP000191820">
    <property type="component" value="Chromosome"/>
</dbReference>
<proteinExistence type="inferred from homology"/>
<feature type="active site" description="Proton donor" evidence="5">
    <location>
        <position position="198"/>
    </location>
</feature>
<reference evidence="7 8" key="1">
    <citation type="submission" date="2017-03" db="EMBL/GenBank/DDBJ databases">
        <title>Genome sequencing of Shewanella japonica KCTC 22435.</title>
        <authorList>
            <person name="Kim K.M."/>
        </authorList>
    </citation>
    <scope>NUCLEOTIDE SEQUENCE [LARGE SCALE GENOMIC DNA]</scope>
    <source>
        <strain evidence="7 8">KCTC 22435</strain>
    </source>
</reference>